<dbReference type="RefSeq" id="WP_072790729.1">
    <property type="nucleotide sequence ID" value="NZ_FRCX01000023.1"/>
</dbReference>
<keyword evidence="2" id="KW-1185">Reference proteome</keyword>
<gene>
    <name evidence="1" type="ORF">SAMN05192549_12315</name>
</gene>
<dbReference type="PROSITE" id="PS51257">
    <property type="entry name" value="PROKAR_LIPOPROTEIN"/>
    <property type="match status" value="1"/>
</dbReference>
<proteinExistence type="predicted"/>
<name>A0A1M7RED0_9BURK</name>
<protein>
    <recommendedName>
        <fullName evidence="3">Lipoprotein</fullName>
    </recommendedName>
</protein>
<dbReference type="Proteomes" id="UP000184339">
    <property type="component" value="Unassembled WGS sequence"/>
</dbReference>
<evidence type="ECO:0008006" key="3">
    <source>
        <dbReference type="Google" id="ProtNLM"/>
    </source>
</evidence>
<accession>A0A1M7RED0</accession>
<organism evidence="1 2">
    <name type="scientific">Duganella sacchari</name>
    <dbReference type="NCBI Taxonomy" id="551987"/>
    <lineage>
        <taxon>Bacteria</taxon>
        <taxon>Pseudomonadati</taxon>
        <taxon>Pseudomonadota</taxon>
        <taxon>Betaproteobacteria</taxon>
        <taxon>Burkholderiales</taxon>
        <taxon>Oxalobacteraceae</taxon>
        <taxon>Telluria group</taxon>
        <taxon>Duganella</taxon>
    </lineage>
</organism>
<evidence type="ECO:0000313" key="2">
    <source>
        <dbReference type="Proteomes" id="UP000184339"/>
    </source>
</evidence>
<dbReference type="STRING" id="551987.SAMN05192549_12315"/>
<evidence type="ECO:0000313" key="1">
    <source>
        <dbReference type="EMBL" id="SHN44584.1"/>
    </source>
</evidence>
<dbReference type="EMBL" id="FRCX01000023">
    <property type="protein sequence ID" value="SHN44584.1"/>
    <property type="molecule type" value="Genomic_DNA"/>
</dbReference>
<sequence length="115" mass="12856">MKRNQILSLVVISVMTAGCSTKPPDDLGTQIGTITEIFDVGVEPADLPDCRVSLNPEELATGRYMQVHFMSYRLHRSINAFVPLSKEFKKDDKVVVRHPYCVGSHKPEITNVVVE</sequence>
<reference evidence="2" key="1">
    <citation type="submission" date="2016-11" db="EMBL/GenBank/DDBJ databases">
        <authorList>
            <person name="Varghese N."/>
            <person name="Submissions S."/>
        </authorList>
    </citation>
    <scope>NUCLEOTIDE SEQUENCE [LARGE SCALE GENOMIC DNA]</scope>
    <source>
        <strain evidence="2">Sac-22</strain>
    </source>
</reference>
<dbReference type="AlphaFoldDB" id="A0A1M7RED0"/>